<feature type="domain" description="Ribosomal RNA-processing protein 7 C-terminal" evidence="3">
    <location>
        <begin position="210"/>
        <end position="319"/>
    </location>
</feature>
<evidence type="ECO:0000313" key="6">
    <source>
        <dbReference type="Proteomes" id="UP000799423"/>
    </source>
</evidence>
<feature type="region of interest" description="Disordered" evidence="2">
    <location>
        <begin position="291"/>
        <end position="327"/>
    </location>
</feature>
<evidence type="ECO:0000256" key="1">
    <source>
        <dbReference type="ARBA" id="ARBA00006110"/>
    </source>
</evidence>
<dbReference type="InterPro" id="IPR040447">
    <property type="entry name" value="RRM_Rrp7"/>
</dbReference>
<evidence type="ECO:0008006" key="7">
    <source>
        <dbReference type="Google" id="ProtNLM"/>
    </source>
</evidence>
<dbReference type="Pfam" id="PF17799">
    <property type="entry name" value="RRM_Rrp7"/>
    <property type="match status" value="1"/>
</dbReference>
<evidence type="ECO:0000313" key="5">
    <source>
        <dbReference type="EMBL" id="KAF2853386.1"/>
    </source>
</evidence>
<organism evidence="5 6">
    <name type="scientific">Plenodomus tracheiphilus IPT5</name>
    <dbReference type="NCBI Taxonomy" id="1408161"/>
    <lineage>
        <taxon>Eukaryota</taxon>
        <taxon>Fungi</taxon>
        <taxon>Dikarya</taxon>
        <taxon>Ascomycota</taxon>
        <taxon>Pezizomycotina</taxon>
        <taxon>Dothideomycetes</taxon>
        <taxon>Pleosporomycetidae</taxon>
        <taxon>Pleosporales</taxon>
        <taxon>Pleosporineae</taxon>
        <taxon>Leptosphaeriaceae</taxon>
        <taxon>Plenodomus</taxon>
    </lineage>
</organism>
<evidence type="ECO:0000259" key="3">
    <source>
        <dbReference type="Pfam" id="PF12923"/>
    </source>
</evidence>
<dbReference type="InterPro" id="IPR024326">
    <property type="entry name" value="RRP7_C"/>
</dbReference>
<sequence length="327" mass="35493">MAPTKRVPKTVSDFLVLPLSLPSLPGLPASAQTAKHYLYIKPHTPSIPTADASRSLFIANIPIDADESSLRALFAGLGGGAMVERVEFDAPIPAPALHKRWKGEGGGGRKSSSGVVGGKDKEIAKKRKREIDEETLAEGVIEDAESALPRVWASEVKKSGSGAVVVFVDGKSCRGAFRGVKGVVKTGGEVAWRGGEGVGVARYKAHLTLTYPPPAPLLSSISAYTSQFSALETLRTRLRKRARSAPDEEGFVTVTRGGRAGPARIGEAEKKKRELDERRKGIAKDDFYRFQNRERRKEKEGELRRRFEEDRRRVGEGRARGGGVPEV</sequence>
<comment type="similarity">
    <text evidence="1">Belongs to the RRP7 family.</text>
</comment>
<proteinExistence type="inferred from homology"/>
<feature type="compositionally biased region" description="Basic and acidic residues" evidence="2">
    <location>
        <begin position="291"/>
        <end position="319"/>
    </location>
</feature>
<dbReference type="AlphaFoldDB" id="A0A6A7BD00"/>
<dbReference type="GO" id="GO:0032545">
    <property type="term" value="C:CURI complex"/>
    <property type="evidence" value="ECO:0007669"/>
    <property type="project" value="TreeGrafter"/>
</dbReference>
<evidence type="ECO:0000259" key="4">
    <source>
        <dbReference type="Pfam" id="PF17799"/>
    </source>
</evidence>
<gene>
    <name evidence="5" type="ORF">T440DRAFT_444172</name>
</gene>
<feature type="domain" description="Rrp7 RRM-like N-terminal" evidence="4">
    <location>
        <begin position="11"/>
        <end position="86"/>
    </location>
</feature>
<dbReference type="Pfam" id="PF12923">
    <property type="entry name" value="RRP7"/>
    <property type="match status" value="1"/>
</dbReference>
<dbReference type="EMBL" id="MU006295">
    <property type="protein sequence ID" value="KAF2853386.1"/>
    <property type="molecule type" value="Genomic_DNA"/>
</dbReference>
<feature type="region of interest" description="Disordered" evidence="2">
    <location>
        <begin position="99"/>
        <end position="121"/>
    </location>
</feature>
<name>A0A6A7BD00_9PLEO</name>
<keyword evidence="6" id="KW-1185">Reference proteome</keyword>
<dbReference type="GO" id="GO:0000028">
    <property type="term" value="P:ribosomal small subunit assembly"/>
    <property type="evidence" value="ECO:0007669"/>
    <property type="project" value="TreeGrafter"/>
</dbReference>
<dbReference type="Proteomes" id="UP000799423">
    <property type="component" value="Unassembled WGS sequence"/>
</dbReference>
<dbReference type="GO" id="GO:0034456">
    <property type="term" value="C:UTP-C complex"/>
    <property type="evidence" value="ECO:0007669"/>
    <property type="project" value="TreeGrafter"/>
</dbReference>
<protein>
    <recommendedName>
        <fullName evidence="7">RRM domain-containing protein</fullName>
    </recommendedName>
</protein>
<accession>A0A6A7BD00</accession>
<reference evidence="5" key="1">
    <citation type="submission" date="2020-01" db="EMBL/GenBank/DDBJ databases">
        <authorList>
            <consortium name="DOE Joint Genome Institute"/>
            <person name="Haridas S."/>
            <person name="Albert R."/>
            <person name="Binder M."/>
            <person name="Bloem J."/>
            <person name="Labutti K."/>
            <person name="Salamov A."/>
            <person name="Andreopoulos B."/>
            <person name="Baker S.E."/>
            <person name="Barry K."/>
            <person name="Bills G."/>
            <person name="Bluhm B.H."/>
            <person name="Cannon C."/>
            <person name="Castanera R."/>
            <person name="Culley D.E."/>
            <person name="Daum C."/>
            <person name="Ezra D."/>
            <person name="Gonzalez J.B."/>
            <person name="Henrissat B."/>
            <person name="Kuo A."/>
            <person name="Liang C."/>
            <person name="Lipzen A."/>
            <person name="Lutzoni F."/>
            <person name="Magnuson J."/>
            <person name="Mondo S."/>
            <person name="Nolan M."/>
            <person name="Ohm R."/>
            <person name="Pangilinan J."/>
            <person name="Park H.-J."/>
            <person name="Ramirez L."/>
            <person name="Alfaro M."/>
            <person name="Sun H."/>
            <person name="Tritt A."/>
            <person name="Yoshinaga Y."/>
            <person name="Zwiers L.-H."/>
            <person name="Turgeon B.G."/>
            <person name="Goodwin S.B."/>
            <person name="Spatafora J.W."/>
            <person name="Crous P.W."/>
            <person name="Grigoriev I.V."/>
        </authorList>
    </citation>
    <scope>NUCLEOTIDE SEQUENCE</scope>
    <source>
        <strain evidence="5">IPT5</strain>
    </source>
</reference>
<dbReference type="OrthoDB" id="5390at2759"/>
<dbReference type="PANTHER" id="PTHR13191:SF0">
    <property type="entry name" value="RIBOSOMAL RNA-PROCESSING PROTEIN 7 HOMOLOG A-RELATED"/>
    <property type="match status" value="1"/>
</dbReference>
<evidence type="ECO:0000256" key="2">
    <source>
        <dbReference type="SAM" id="MobiDB-lite"/>
    </source>
</evidence>
<dbReference type="GO" id="GO:0006364">
    <property type="term" value="P:rRNA processing"/>
    <property type="evidence" value="ECO:0007669"/>
    <property type="project" value="TreeGrafter"/>
</dbReference>
<dbReference type="InterPro" id="IPR040446">
    <property type="entry name" value="RRP7"/>
</dbReference>
<dbReference type="PANTHER" id="PTHR13191">
    <property type="entry name" value="RIBOSOMAL RNA PROCESSING PROTEIN 7-RELATED"/>
    <property type="match status" value="1"/>
</dbReference>
<dbReference type="Gene3D" id="6.10.250.1770">
    <property type="match status" value="1"/>
</dbReference>